<dbReference type="SUPFAM" id="SSF82689">
    <property type="entry name" value="Mechanosensitive channel protein MscS (YggB), C-terminal domain"/>
    <property type="match status" value="1"/>
</dbReference>
<proteinExistence type="predicted"/>
<keyword evidence="2" id="KW-1003">Cell membrane</keyword>
<evidence type="ECO:0000259" key="7">
    <source>
        <dbReference type="Pfam" id="PF00924"/>
    </source>
</evidence>
<dbReference type="Pfam" id="PF00924">
    <property type="entry name" value="MS_channel_2nd"/>
    <property type="match status" value="1"/>
</dbReference>
<feature type="domain" description="Mechanosensitive ion channel MscS" evidence="7">
    <location>
        <begin position="126"/>
        <end position="197"/>
    </location>
</feature>
<dbReference type="Gene3D" id="2.30.30.60">
    <property type="match status" value="1"/>
</dbReference>
<name>A0ABD5P9I5_9EURY</name>
<reference evidence="8 9" key="1">
    <citation type="journal article" date="2019" name="Int. J. Syst. Evol. Microbiol.">
        <title>The Global Catalogue of Microorganisms (GCM) 10K type strain sequencing project: providing services to taxonomists for standard genome sequencing and annotation.</title>
        <authorList>
            <consortium name="The Broad Institute Genomics Platform"/>
            <consortium name="The Broad Institute Genome Sequencing Center for Infectious Disease"/>
            <person name="Wu L."/>
            <person name="Ma J."/>
        </authorList>
    </citation>
    <scope>NUCLEOTIDE SEQUENCE [LARGE SCALE GENOMIC DNA]</scope>
    <source>
        <strain evidence="8 9">CGMCC 1.12553</strain>
    </source>
</reference>
<feature type="transmembrane region" description="Helical" evidence="6">
    <location>
        <begin position="42"/>
        <end position="63"/>
    </location>
</feature>
<organism evidence="8 9">
    <name type="scientific">Halobium salinum</name>
    <dbReference type="NCBI Taxonomy" id="1364940"/>
    <lineage>
        <taxon>Archaea</taxon>
        <taxon>Methanobacteriati</taxon>
        <taxon>Methanobacteriota</taxon>
        <taxon>Stenosarchaea group</taxon>
        <taxon>Halobacteria</taxon>
        <taxon>Halobacteriales</taxon>
        <taxon>Haloferacaceae</taxon>
        <taxon>Halobium</taxon>
    </lineage>
</organism>
<dbReference type="SUPFAM" id="SSF50182">
    <property type="entry name" value="Sm-like ribonucleoproteins"/>
    <property type="match status" value="1"/>
</dbReference>
<evidence type="ECO:0000256" key="4">
    <source>
        <dbReference type="ARBA" id="ARBA00022989"/>
    </source>
</evidence>
<dbReference type="RefSeq" id="WP_267622137.1">
    <property type="nucleotide sequence ID" value="NZ_JAODIW010000006.1"/>
</dbReference>
<evidence type="ECO:0000256" key="2">
    <source>
        <dbReference type="ARBA" id="ARBA00022475"/>
    </source>
</evidence>
<evidence type="ECO:0000256" key="3">
    <source>
        <dbReference type="ARBA" id="ARBA00022692"/>
    </source>
</evidence>
<evidence type="ECO:0000256" key="5">
    <source>
        <dbReference type="ARBA" id="ARBA00023136"/>
    </source>
</evidence>
<keyword evidence="9" id="KW-1185">Reference proteome</keyword>
<comment type="subcellular location">
    <subcellularLocation>
        <location evidence="1">Cell membrane</location>
        <topology evidence="1">Multi-pass membrane protein</topology>
    </subcellularLocation>
</comment>
<evidence type="ECO:0000256" key="6">
    <source>
        <dbReference type="SAM" id="Phobius"/>
    </source>
</evidence>
<dbReference type="Proteomes" id="UP001595921">
    <property type="component" value="Unassembled WGS sequence"/>
</dbReference>
<dbReference type="InterPro" id="IPR045275">
    <property type="entry name" value="MscS_archaea/bacteria_type"/>
</dbReference>
<dbReference type="GO" id="GO:0005886">
    <property type="term" value="C:plasma membrane"/>
    <property type="evidence" value="ECO:0007669"/>
    <property type="project" value="UniProtKB-SubCell"/>
</dbReference>
<feature type="transmembrane region" description="Helical" evidence="6">
    <location>
        <begin position="107"/>
        <end position="137"/>
    </location>
</feature>
<comment type="caution">
    <text evidence="8">The sequence shown here is derived from an EMBL/GenBank/DDBJ whole genome shotgun (WGS) entry which is preliminary data.</text>
</comment>
<evidence type="ECO:0000313" key="9">
    <source>
        <dbReference type="Proteomes" id="UP001595921"/>
    </source>
</evidence>
<dbReference type="InterPro" id="IPR023408">
    <property type="entry name" value="MscS_beta-dom_sf"/>
</dbReference>
<dbReference type="Gene3D" id="3.30.70.100">
    <property type="match status" value="1"/>
</dbReference>
<keyword evidence="5 6" id="KW-0472">Membrane</keyword>
<dbReference type="AlphaFoldDB" id="A0ABD5P9I5"/>
<dbReference type="PANTHER" id="PTHR30221:SF8">
    <property type="entry name" value="SMALL-CONDUCTANCE MECHANOSENSITIVE CHANNEL"/>
    <property type="match status" value="1"/>
</dbReference>
<dbReference type="InterPro" id="IPR010920">
    <property type="entry name" value="LSM_dom_sf"/>
</dbReference>
<sequence>MNRPTSSVAFLLAFLSAVVGAVVTAAGPFGSLPLLDVPLSDLVVKLAYVSAVALGAFGVYGLLLQYVVERAASRRRAHDVRNVLRLALGAVALVAALGVVTEQWVGVLFSLGVVGFAVTFALQQPLLSLIAWGYIVVERPFAVGDRVEIEGVRGDVVAVDFLVTTLWEVNGGLVSTNQPSGRVVTVPNSVVLSSQVVTFGEESLPWVWNEFTVQVAYETDLAFVRDLLVEETTDYLGDEMGTRIANYRRRLARTPVDLEVAAEPTVNVVAGDSWVELSVRYVVPTRKATSVRNELYERALRRLNEHPDRVSFPVGRNR</sequence>
<keyword evidence="4 6" id="KW-1133">Transmembrane helix</keyword>
<dbReference type="InterPro" id="IPR006685">
    <property type="entry name" value="MscS_channel_2nd"/>
</dbReference>
<evidence type="ECO:0000313" key="8">
    <source>
        <dbReference type="EMBL" id="MFC4357557.1"/>
    </source>
</evidence>
<keyword evidence="3 6" id="KW-0812">Transmembrane</keyword>
<dbReference type="PANTHER" id="PTHR30221">
    <property type="entry name" value="SMALL-CONDUCTANCE MECHANOSENSITIVE CHANNEL"/>
    <property type="match status" value="1"/>
</dbReference>
<protein>
    <submittedName>
        <fullName evidence="8">Mechanosensitive ion channel family protein</fullName>
    </submittedName>
</protein>
<accession>A0ABD5P9I5</accession>
<dbReference type="InterPro" id="IPR011066">
    <property type="entry name" value="MscS_channel_C_sf"/>
</dbReference>
<gene>
    <name evidence="8" type="ORF">ACFO0N_06285</name>
</gene>
<dbReference type="EMBL" id="JBHSDS010000003">
    <property type="protein sequence ID" value="MFC4357557.1"/>
    <property type="molecule type" value="Genomic_DNA"/>
</dbReference>
<feature type="transmembrane region" description="Helical" evidence="6">
    <location>
        <begin position="83"/>
        <end position="101"/>
    </location>
</feature>
<evidence type="ECO:0000256" key="1">
    <source>
        <dbReference type="ARBA" id="ARBA00004651"/>
    </source>
</evidence>